<evidence type="ECO:0000256" key="1">
    <source>
        <dbReference type="ARBA" id="ARBA00008172"/>
    </source>
</evidence>
<dbReference type="InterPro" id="IPR009614">
    <property type="entry name" value="YoeB_toxin"/>
</dbReference>
<protein>
    <recommendedName>
        <fullName evidence="6">Putative mRNA interferase YoeB</fullName>
    </recommendedName>
</protein>
<name>A0A1S2DPS7_AGRVI</name>
<evidence type="ECO:0000256" key="4">
    <source>
        <dbReference type="ARBA" id="ARBA00022759"/>
    </source>
</evidence>
<dbReference type="PANTHER" id="PTHR38039">
    <property type="entry name" value="TOXIN YOEB"/>
    <property type="match status" value="1"/>
</dbReference>
<keyword evidence="3" id="KW-0540">Nuclease</keyword>
<sequence length="90" mass="10590">MKLGWTENAWDDYEFWLQTDLKMVSKINELIRNAKRTPFTGLGKPEPLKGDLAGFWSRRIAGDHRLVYCVSGSGQEQRLDIVQCRYHYRK</sequence>
<comment type="caution">
    <text evidence="7">The sequence shown here is derived from an EMBL/GenBank/DDBJ whole genome shotgun (WGS) entry which is preliminary data.</text>
</comment>
<dbReference type="Proteomes" id="UP000477951">
    <property type="component" value="Unassembled WGS sequence"/>
</dbReference>
<evidence type="ECO:0000313" key="8">
    <source>
        <dbReference type="Proteomes" id="UP000477951"/>
    </source>
</evidence>
<dbReference type="GO" id="GO:0006401">
    <property type="term" value="P:RNA catabolic process"/>
    <property type="evidence" value="ECO:0007669"/>
    <property type="project" value="InterPro"/>
</dbReference>
<dbReference type="GO" id="GO:0016787">
    <property type="term" value="F:hydrolase activity"/>
    <property type="evidence" value="ECO:0007669"/>
    <property type="project" value="UniProtKB-KW"/>
</dbReference>
<dbReference type="SUPFAM" id="SSF143011">
    <property type="entry name" value="RelE-like"/>
    <property type="match status" value="1"/>
</dbReference>
<dbReference type="PANTHER" id="PTHR38039:SF1">
    <property type="entry name" value="TOXIN YOEB"/>
    <property type="match status" value="1"/>
</dbReference>
<dbReference type="GO" id="GO:0004519">
    <property type="term" value="F:endonuclease activity"/>
    <property type="evidence" value="ECO:0007669"/>
    <property type="project" value="UniProtKB-KW"/>
</dbReference>
<evidence type="ECO:0000256" key="2">
    <source>
        <dbReference type="ARBA" id="ARBA00022649"/>
    </source>
</evidence>
<evidence type="ECO:0000256" key="3">
    <source>
        <dbReference type="ARBA" id="ARBA00022722"/>
    </source>
</evidence>
<dbReference type="Gene3D" id="3.30.2310.20">
    <property type="entry name" value="RelE-like"/>
    <property type="match status" value="1"/>
</dbReference>
<proteinExistence type="inferred from homology"/>
<keyword evidence="4" id="KW-0255">Endonuclease</keyword>
<organism evidence="7 8">
    <name type="scientific">Agrobacterium vitis</name>
    <name type="common">Rhizobium vitis</name>
    <dbReference type="NCBI Taxonomy" id="373"/>
    <lineage>
        <taxon>Bacteria</taxon>
        <taxon>Pseudomonadati</taxon>
        <taxon>Pseudomonadota</taxon>
        <taxon>Alphaproteobacteria</taxon>
        <taxon>Hyphomicrobiales</taxon>
        <taxon>Rhizobiaceae</taxon>
        <taxon>Rhizobium/Agrobacterium group</taxon>
        <taxon>Agrobacterium</taxon>
    </lineage>
</organism>
<dbReference type="GO" id="GO:0098795">
    <property type="term" value="P:global gene silencing by mRNA cleavage"/>
    <property type="evidence" value="ECO:0007669"/>
    <property type="project" value="TreeGrafter"/>
</dbReference>
<gene>
    <name evidence="7" type="ORF">GOZ90_16740</name>
</gene>
<dbReference type="AlphaFoldDB" id="A0A1S2DPS7"/>
<dbReference type="RefSeq" id="WP_070148939.1">
    <property type="nucleotide sequence ID" value="NZ_JABAEH010000013.1"/>
</dbReference>
<dbReference type="Pfam" id="PF06769">
    <property type="entry name" value="YoeB_toxin"/>
    <property type="match status" value="1"/>
</dbReference>
<accession>A0A1S2DPS7</accession>
<comment type="similarity">
    <text evidence="1">Belongs to the YoeB family.</text>
</comment>
<keyword evidence="2" id="KW-1277">Toxin-antitoxin system</keyword>
<dbReference type="EMBL" id="WPHR01000014">
    <property type="protein sequence ID" value="MUZ74338.1"/>
    <property type="molecule type" value="Genomic_DNA"/>
</dbReference>
<evidence type="ECO:0000313" key="7">
    <source>
        <dbReference type="EMBL" id="MUZ74338.1"/>
    </source>
</evidence>
<dbReference type="NCBIfam" id="TIGR02116">
    <property type="entry name" value="toxin_Txe_YoeB"/>
    <property type="match status" value="1"/>
</dbReference>
<reference evidence="7 8" key="1">
    <citation type="submission" date="2019-12" db="EMBL/GenBank/DDBJ databases">
        <title>Whole-genome sequencing of Allorhizobium vitis.</title>
        <authorList>
            <person name="Gan H.M."/>
            <person name="Szegedi E."/>
            <person name="Burr T."/>
            <person name="Savka M.A."/>
        </authorList>
    </citation>
    <scope>NUCLEOTIDE SEQUENCE [LARGE SCALE GENOMIC DNA]</scope>
    <source>
        <strain evidence="7 8">CG516</strain>
    </source>
</reference>
<evidence type="ECO:0000256" key="6">
    <source>
        <dbReference type="ARBA" id="ARBA00030388"/>
    </source>
</evidence>
<dbReference type="InterPro" id="IPR035093">
    <property type="entry name" value="RelE/ParE_toxin_dom_sf"/>
</dbReference>
<evidence type="ECO:0000256" key="5">
    <source>
        <dbReference type="ARBA" id="ARBA00022801"/>
    </source>
</evidence>
<keyword evidence="5" id="KW-0378">Hydrolase</keyword>